<dbReference type="GO" id="GO:0000981">
    <property type="term" value="F:DNA-binding transcription factor activity, RNA polymerase II-specific"/>
    <property type="evidence" value="ECO:0007669"/>
    <property type="project" value="InterPro"/>
</dbReference>
<evidence type="ECO:0000313" key="5">
    <source>
        <dbReference type="EMBL" id="KAH6693760.1"/>
    </source>
</evidence>
<dbReference type="CDD" id="cd12148">
    <property type="entry name" value="fungal_TF_MHR"/>
    <property type="match status" value="1"/>
</dbReference>
<protein>
    <submittedName>
        <fullName evidence="5">Fungal-specific transcription factor domain-containing protein</fullName>
    </submittedName>
</protein>
<comment type="caution">
    <text evidence="5">The sequence shown here is derived from an EMBL/GenBank/DDBJ whole genome shotgun (WGS) entry which is preliminary data.</text>
</comment>
<dbReference type="InterPro" id="IPR001138">
    <property type="entry name" value="Zn2Cys6_DnaBD"/>
</dbReference>
<name>A0A9P9AFK7_9PEZI</name>
<dbReference type="SMART" id="SM00906">
    <property type="entry name" value="Fungal_trans"/>
    <property type="match status" value="1"/>
</dbReference>
<keyword evidence="6" id="KW-1185">Reference proteome</keyword>
<organism evidence="5 6">
    <name type="scientific">Plectosphaerella plurivora</name>
    <dbReference type="NCBI Taxonomy" id="936078"/>
    <lineage>
        <taxon>Eukaryota</taxon>
        <taxon>Fungi</taxon>
        <taxon>Dikarya</taxon>
        <taxon>Ascomycota</taxon>
        <taxon>Pezizomycotina</taxon>
        <taxon>Sordariomycetes</taxon>
        <taxon>Hypocreomycetidae</taxon>
        <taxon>Glomerellales</taxon>
        <taxon>Plectosphaerellaceae</taxon>
        <taxon>Plectosphaerella</taxon>
    </lineage>
</organism>
<dbReference type="GO" id="GO:0006351">
    <property type="term" value="P:DNA-templated transcription"/>
    <property type="evidence" value="ECO:0007669"/>
    <property type="project" value="InterPro"/>
</dbReference>
<dbReference type="Pfam" id="PF00172">
    <property type="entry name" value="Zn_clus"/>
    <property type="match status" value="1"/>
</dbReference>
<evidence type="ECO:0000256" key="3">
    <source>
        <dbReference type="SAM" id="MobiDB-lite"/>
    </source>
</evidence>
<dbReference type="Gene3D" id="4.10.240.10">
    <property type="entry name" value="Zn(2)-C6 fungal-type DNA-binding domain"/>
    <property type="match status" value="1"/>
</dbReference>
<dbReference type="PANTHER" id="PTHR47425">
    <property type="entry name" value="FARB-RELATED"/>
    <property type="match status" value="1"/>
</dbReference>
<keyword evidence="1" id="KW-0479">Metal-binding</keyword>
<evidence type="ECO:0000256" key="1">
    <source>
        <dbReference type="ARBA" id="ARBA00022723"/>
    </source>
</evidence>
<feature type="domain" description="Zn(2)-C6 fungal-type" evidence="4">
    <location>
        <begin position="7"/>
        <end position="39"/>
    </location>
</feature>
<dbReference type="InterPro" id="IPR007219">
    <property type="entry name" value="XnlR_reg_dom"/>
</dbReference>
<gene>
    <name evidence="5" type="ORF">F5X68DRAFT_258611</name>
</gene>
<dbReference type="InterPro" id="IPR036864">
    <property type="entry name" value="Zn2-C6_fun-type_DNA-bd_sf"/>
</dbReference>
<feature type="compositionally biased region" description="Low complexity" evidence="3">
    <location>
        <begin position="591"/>
        <end position="603"/>
    </location>
</feature>
<evidence type="ECO:0000259" key="4">
    <source>
        <dbReference type="PROSITE" id="PS50048"/>
    </source>
</evidence>
<dbReference type="AlphaFoldDB" id="A0A9P9AFK7"/>
<evidence type="ECO:0000256" key="2">
    <source>
        <dbReference type="ARBA" id="ARBA00023242"/>
    </source>
</evidence>
<accession>A0A9P9AFK7</accession>
<keyword evidence="2" id="KW-0539">Nucleus</keyword>
<dbReference type="Proteomes" id="UP000770015">
    <property type="component" value="Unassembled WGS sequence"/>
</dbReference>
<feature type="region of interest" description="Disordered" evidence="3">
    <location>
        <begin position="543"/>
        <end position="620"/>
    </location>
</feature>
<dbReference type="SUPFAM" id="SSF57701">
    <property type="entry name" value="Zn2/Cys6 DNA-binding domain"/>
    <property type="match status" value="1"/>
</dbReference>
<sequence length="668" mass="75224">MSHSIKACSSCHTRKIRCDMDRVGVPCTKCKQDGFDCSVHDRKPRQSKMPQQHENSNANINIMGIRPTPPEAVPEHHMLYKFPFYSLFRNMTLEDKPPAAKKGHAASVFPMPLGESFASQPGTERGLTPYDTYYLLQKGALQLPSRPHMDAMVANYFRLFHASFPLVDREDFLTRYRKTDSKGILAGQGPSLLLLQAILFTAVPASSDLDIESMGFYSRRHARSVFYDRCRCLYNLSYEIEDIANIQALLLMSQYFPSMDGQKHTWLWAHQAITLAQGIGLHRDPGEAAPQRRLWIRIWWVCVIRDRLIALGTRRPLHINSLDCTTNLPTPEDLAEAGDSADDTAVKSLFIEFAKLCHYMEGVLSLPMASQESLPQQIKLCEGVLERWHDHLKPIARSSGQTPENQQGNVVTLFATILQLLFNTVMIVLRQSGSRLDEFPEGERKPPSPAVRIVAEESTRLFINLMDLDMIQACPTFCVTTALPVIAFYLHSLQMPNDAAETIVSKKGFRVCLQLFEKLGDIHWHAGFYRSFFQMIATRTVVESHKRPGADTHDPNPRRRRQWHDTSQGPAPENANILSPNPLDMPTPWKTPDTTTAHDTPPALSEPGSSSTASPPAQRFMSMIPPELDSLLPPSFDFSLDDFMNVDDGVFDGWLDDHSKTQTVPPSA</sequence>
<dbReference type="GO" id="GO:0003677">
    <property type="term" value="F:DNA binding"/>
    <property type="evidence" value="ECO:0007669"/>
    <property type="project" value="InterPro"/>
</dbReference>
<dbReference type="PROSITE" id="PS00463">
    <property type="entry name" value="ZN2_CY6_FUNGAL_1"/>
    <property type="match status" value="1"/>
</dbReference>
<dbReference type="PROSITE" id="PS50048">
    <property type="entry name" value="ZN2_CY6_FUNGAL_2"/>
    <property type="match status" value="1"/>
</dbReference>
<dbReference type="CDD" id="cd00067">
    <property type="entry name" value="GAL4"/>
    <property type="match status" value="1"/>
</dbReference>
<feature type="compositionally biased region" description="Basic and acidic residues" evidence="3">
    <location>
        <begin position="543"/>
        <end position="557"/>
    </location>
</feature>
<dbReference type="Pfam" id="PF04082">
    <property type="entry name" value="Fungal_trans"/>
    <property type="match status" value="1"/>
</dbReference>
<reference evidence="5" key="1">
    <citation type="journal article" date="2021" name="Nat. Commun.">
        <title>Genetic determinants of endophytism in the Arabidopsis root mycobiome.</title>
        <authorList>
            <person name="Mesny F."/>
            <person name="Miyauchi S."/>
            <person name="Thiergart T."/>
            <person name="Pickel B."/>
            <person name="Atanasova L."/>
            <person name="Karlsson M."/>
            <person name="Huettel B."/>
            <person name="Barry K.W."/>
            <person name="Haridas S."/>
            <person name="Chen C."/>
            <person name="Bauer D."/>
            <person name="Andreopoulos W."/>
            <person name="Pangilinan J."/>
            <person name="LaButti K."/>
            <person name="Riley R."/>
            <person name="Lipzen A."/>
            <person name="Clum A."/>
            <person name="Drula E."/>
            <person name="Henrissat B."/>
            <person name="Kohler A."/>
            <person name="Grigoriev I.V."/>
            <person name="Martin F.M."/>
            <person name="Hacquard S."/>
        </authorList>
    </citation>
    <scope>NUCLEOTIDE SEQUENCE</scope>
    <source>
        <strain evidence="5">MPI-SDFR-AT-0117</strain>
    </source>
</reference>
<dbReference type="SMART" id="SM00066">
    <property type="entry name" value="GAL4"/>
    <property type="match status" value="1"/>
</dbReference>
<dbReference type="InterPro" id="IPR052761">
    <property type="entry name" value="Fungal_Detox/Toxin_TFs"/>
</dbReference>
<dbReference type="PANTHER" id="PTHR47425:SF3">
    <property type="entry name" value="ZN(II)2CYS6 TRANSCRIPTION FACTOR (EUROFUNG)"/>
    <property type="match status" value="1"/>
</dbReference>
<dbReference type="OrthoDB" id="4161332at2759"/>
<dbReference type="EMBL" id="JAGSXJ010000003">
    <property type="protein sequence ID" value="KAH6693760.1"/>
    <property type="molecule type" value="Genomic_DNA"/>
</dbReference>
<evidence type="ECO:0000313" key="6">
    <source>
        <dbReference type="Proteomes" id="UP000770015"/>
    </source>
</evidence>
<dbReference type="GO" id="GO:0008270">
    <property type="term" value="F:zinc ion binding"/>
    <property type="evidence" value="ECO:0007669"/>
    <property type="project" value="InterPro"/>
</dbReference>
<proteinExistence type="predicted"/>